<feature type="modified residue" description="4-aspartylphosphate" evidence="6">
    <location>
        <position position="541"/>
    </location>
</feature>
<reference evidence="11 12" key="1">
    <citation type="submission" date="2018-08" db="EMBL/GenBank/DDBJ databases">
        <title>Chitinophaga sp. K20C18050901, a novel bacterium isolated from forest soil.</title>
        <authorList>
            <person name="Wang C."/>
        </authorList>
    </citation>
    <scope>NUCLEOTIDE SEQUENCE [LARGE SCALE GENOMIC DNA]</scope>
    <source>
        <strain evidence="11 12">K20C18050901</strain>
    </source>
</reference>
<dbReference type="InterPro" id="IPR011006">
    <property type="entry name" value="CheY-like_superfamily"/>
</dbReference>
<dbReference type="PANTHER" id="PTHR43047">
    <property type="entry name" value="TWO-COMPONENT HISTIDINE PROTEIN KINASE"/>
    <property type="match status" value="1"/>
</dbReference>
<dbReference type="GO" id="GO:0000155">
    <property type="term" value="F:phosphorelay sensor kinase activity"/>
    <property type="evidence" value="ECO:0007669"/>
    <property type="project" value="InterPro"/>
</dbReference>
<keyword evidence="8" id="KW-0812">Transmembrane</keyword>
<dbReference type="Gene3D" id="1.10.287.130">
    <property type="match status" value="1"/>
</dbReference>
<dbReference type="GO" id="GO:0009927">
    <property type="term" value="F:histidine phosphotransfer kinase activity"/>
    <property type="evidence" value="ECO:0007669"/>
    <property type="project" value="TreeGrafter"/>
</dbReference>
<dbReference type="SMART" id="SM00448">
    <property type="entry name" value="REC"/>
    <property type="match status" value="1"/>
</dbReference>
<dbReference type="InterPro" id="IPR001789">
    <property type="entry name" value="Sig_transdc_resp-reg_receiver"/>
</dbReference>
<dbReference type="Pfam" id="PF02518">
    <property type="entry name" value="HATPase_c"/>
    <property type="match status" value="1"/>
</dbReference>
<evidence type="ECO:0000256" key="3">
    <source>
        <dbReference type="ARBA" id="ARBA00022553"/>
    </source>
</evidence>
<keyword evidence="5" id="KW-0418">Kinase</keyword>
<dbReference type="GO" id="GO:0005886">
    <property type="term" value="C:plasma membrane"/>
    <property type="evidence" value="ECO:0007669"/>
    <property type="project" value="TreeGrafter"/>
</dbReference>
<protein>
    <recommendedName>
        <fullName evidence="2">histidine kinase</fullName>
        <ecNumber evidence="2">2.7.13.3</ecNumber>
    </recommendedName>
</protein>
<comment type="caution">
    <text evidence="11">The sequence shown here is derived from an EMBL/GenBank/DDBJ whole genome shotgun (WGS) entry which is preliminary data.</text>
</comment>
<evidence type="ECO:0000256" key="4">
    <source>
        <dbReference type="ARBA" id="ARBA00022679"/>
    </source>
</evidence>
<dbReference type="Proteomes" id="UP000261174">
    <property type="component" value="Unassembled WGS sequence"/>
</dbReference>
<proteinExistence type="predicted"/>
<sequence>MLCSVNLKYRYMNLLQQIVTTGCGNVKGTSLQEVEDTQRTIRLVNTLCLICAVMCFSFGLSCLYLIGNQIFLWPAIIEAAIFFSIICVNGLGKYSLASMLLIVVNNVTIQYYSAIMGRVTEIHLLFIFLIGLSLLLFQKPSQRRMSIAITIGCFLAGEINMYFGFFPPLVNIADFFPTEFVIRWVTIPGILVLDLMVFSFYVRNVDRLRHREMTQVQEMLETVRLHNADLEALTARLARATDAKTVFVRETSHEIRTPLNAIFGISQLLQLKVAQDRNLAPIRLLADHLYAASFNTREIINNVLEFSRIEAGKAATAENSALDIREWLDNVVNIHQYIASIKMVRIRYNVAEEMPEFLMVDKLLLTKMLNNLLSNAIKFTASESNVSIHVFAKGDRWYITVADQGEGISEERQASIFEAFVTERNIFLEGTGLGLHITRHLAEAMGGTIDVRSQEGVGTTFTVSLPLEGAAFKPGKDGKEWPERMLNLNAASILIIEDDKMSQMILTRFLSSLGSRVTVAGDGVEGMLLGRASKPDIIILDAHIPGMSGKDTLTRIREDDVLKNVPVIIASGDAFNGASEEMMNAGANEYLVKPIEFKALHATLTKYIE</sequence>
<evidence type="ECO:0000256" key="5">
    <source>
        <dbReference type="ARBA" id="ARBA00022777"/>
    </source>
</evidence>
<name>A0A3E1NZQ6_9BACT</name>
<organism evidence="11 12">
    <name type="scientific">Chitinophaga silvisoli</name>
    <dbReference type="NCBI Taxonomy" id="2291814"/>
    <lineage>
        <taxon>Bacteria</taxon>
        <taxon>Pseudomonadati</taxon>
        <taxon>Bacteroidota</taxon>
        <taxon>Chitinophagia</taxon>
        <taxon>Chitinophagales</taxon>
        <taxon>Chitinophagaceae</taxon>
        <taxon>Chitinophaga</taxon>
    </lineage>
</organism>
<evidence type="ECO:0000313" key="11">
    <source>
        <dbReference type="EMBL" id="RFM33344.1"/>
    </source>
</evidence>
<dbReference type="SUPFAM" id="SSF55874">
    <property type="entry name" value="ATPase domain of HSP90 chaperone/DNA topoisomerase II/histidine kinase"/>
    <property type="match status" value="1"/>
</dbReference>
<dbReference type="PROSITE" id="PS50109">
    <property type="entry name" value="HIS_KIN"/>
    <property type="match status" value="1"/>
</dbReference>
<comment type="catalytic activity">
    <reaction evidence="1">
        <text>ATP + protein L-histidine = ADP + protein N-phospho-L-histidine.</text>
        <dbReference type="EC" id="2.7.13.3"/>
    </reaction>
</comment>
<keyword evidence="8" id="KW-0472">Membrane</keyword>
<dbReference type="CDD" id="cd17546">
    <property type="entry name" value="REC_hyHK_CKI1_RcsC-like"/>
    <property type="match status" value="1"/>
</dbReference>
<dbReference type="InterPro" id="IPR003594">
    <property type="entry name" value="HATPase_dom"/>
</dbReference>
<dbReference type="EC" id="2.7.13.3" evidence="2"/>
<gene>
    <name evidence="11" type="ORF">DXN04_20185</name>
</gene>
<evidence type="ECO:0000313" key="12">
    <source>
        <dbReference type="Proteomes" id="UP000261174"/>
    </source>
</evidence>
<dbReference type="InterPro" id="IPR003661">
    <property type="entry name" value="HisK_dim/P_dom"/>
</dbReference>
<dbReference type="InterPro" id="IPR005467">
    <property type="entry name" value="His_kinase_dom"/>
</dbReference>
<evidence type="ECO:0000256" key="1">
    <source>
        <dbReference type="ARBA" id="ARBA00000085"/>
    </source>
</evidence>
<dbReference type="Gene3D" id="3.40.50.2300">
    <property type="match status" value="1"/>
</dbReference>
<feature type="transmembrane region" description="Helical" evidence="8">
    <location>
        <begin position="72"/>
        <end position="91"/>
    </location>
</feature>
<accession>A0A3E1NZQ6</accession>
<dbReference type="SMART" id="SM00387">
    <property type="entry name" value="HATPase_c"/>
    <property type="match status" value="1"/>
</dbReference>
<feature type="transmembrane region" description="Helical" evidence="8">
    <location>
        <begin position="149"/>
        <end position="169"/>
    </location>
</feature>
<evidence type="ECO:0000256" key="6">
    <source>
        <dbReference type="PROSITE-ProRule" id="PRU00169"/>
    </source>
</evidence>
<keyword evidence="7" id="KW-0175">Coiled coil</keyword>
<evidence type="ECO:0000256" key="8">
    <source>
        <dbReference type="SAM" id="Phobius"/>
    </source>
</evidence>
<keyword evidence="12" id="KW-1185">Reference proteome</keyword>
<feature type="domain" description="Histidine kinase" evidence="9">
    <location>
        <begin position="250"/>
        <end position="469"/>
    </location>
</feature>
<feature type="domain" description="Response regulatory" evidence="10">
    <location>
        <begin position="492"/>
        <end position="608"/>
    </location>
</feature>
<dbReference type="SUPFAM" id="SSF47384">
    <property type="entry name" value="Homodimeric domain of signal transducing histidine kinase"/>
    <property type="match status" value="1"/>
</dbReference>
<evidence type="ECO:0000259" key="10">
    <source>
        <dbReference type="PROSITE" id="PS50110"/>
    </source>
</evidence>
<dbReference type="SUPFAM" id="SSF52172">
    <property type="entry name" value="CheY-like"/>
    <property type="match status" value="1"/>
</dbReference>
<feature type="transmembrane region" description="Helical" evidence="8">
    <location>
        <begin position="96"/>
        <end position="113"/>
    </location>
</feature>
<evidence type="ECO:0000256" key="2">
    <source>
        <dbReference type="ARBA" id="ARBA00012438"/>
    </source>
</evidence>
<keyword evidence="3 6" id="KW-0597">Phosphoprotein</keyword>
<dbReference type="Gene3D" id="3.30.565.10">
    <property type="entry name" value="Histidine kinase-like ATPase, C-terminal domain"/>
    <property type="match status" value="1"/>
</dbReference>
<feature type="transmembrane region" description="Helical" evidence="8">
    <location>
        <begin position="47"/>
        <end position="66"/>
    </location>
</feature>
<dbReference type="Pfam" id="PF00072">
    <property type="entry name" value="Response_reg"/>
    <property type="match status" value="1"/>
</dbReference>
<dbReference type="Pfam" id="PF00512">
    <property type="entry name" value="HisKA"/>
    <property type="match status" value="1"/>
</dbReference>
<evidence type="ECO:0000259" key="9">
    <source>
        <dbReference type="PROSITE" id="PS50109"/>
    </source>
</evidence>
<evidence type="ECO:0000256" key="7">
    <source>
        <dbReference type="SAM" id="Coils"/>
    </source>
</evidence>
<dbReference type="PANTHER" id="PTHR43047:SF72">
    <property type="entry name" value="OSMOSENSING HISTIDINE PROTEIN KINASE SLN1"/>
    <property type="match status" value="1"/>
</dbReference>
<dbReference type="SMART" id="SM00388">
    <property type="entry name" value="HisKA"/>
    <property type="match status" value="1"/>
</dbReference>
<dbReference type="InterPro" id="IPR036890">
    <property type="entry name" value="HATPase_C_sf"/>
</dbReference>
<feature type="transmembrane region" description="Helical" evidence="8">
    <location>
        <begin position="181"/>
        <end position="202"/>
    </location>
</feature>
<dbReference type="PROSITE" id="PS50110">
    <property type="entry name" value="RESPONSE_REGULATORY"/>
    <property type="match status" value="1"/>
</dbReference>
<dbReference type="InterPro" id="IPR004358">
    <property type="entry name" value="Sig_transdc_His_kin-like_C"/>
</dbReference>
<feature type="coiled-coil region" evidence="7">
    <location>
        <begin position="216"/>
        <end position="243"/>
    </location>
</feature>
<dbReference type="PRINTS" id="PR00344">
    <property type="entry name" value="BCTRLSENSOR"/>
</dbReference>
<keyword evidence="8" id="KW-1133">Transmembrane helix</keyword>
<dbReference type="InterPro" id="IPR036097">
    <property type="entry name" value="HisK_dim/P_sf"/>
</dbReference>
<dbReference type="CDD" id="cd00082">
    <property type="entry name" value="HisKA"/>
    <property type="match status" value="1"/>
</dbReference>
<dbReference type="AlphaFoldDB" id="A0A3E1NZQ6"/>
<dbReference type="EMBL" id="QTJV01000007">
    <property type="protein sequence ID" value="RFM33344.1"/>
    <property type="molecule type" value="Genomic_DNA"/>
</dbReference>
<keyword evidence="4" id="KW-0808">Transferase</keyword>
<feature type="transmembrane region" description="Helical" evidence="8">
    <location>
        <begin position="119"/>
        <end position="137"/>
    </location>
</feature>